<comment type="caution">
    <text evidence="1">The sequence shown here is derived from an EMBL/GenBank/DDBJ whole genome shotgun (WGS) entry which is preliminary data.</text>
</comment>
<reference evidence="1" key="1">
    <citation type="submission" date="2023-03" db="EMBL/GenBank/DDBJ databases">
        <title>Massive genome expansion in bonnet fungi (Mycena s.s.) driven by repeated elements and novel gene families across ecological guilds.</title>
        <authorList>
            <consortium name="Lawrence Berkeley National Laboratory"/>
            <person name="Harder C.B."/>
            <person name="Miyauchi S."/>
            <person name="Viragh M."/>
            <person name="Kuo A."/>
            <person name="Thoen E."/>
            <person name="Andreopoulos B."/>
            <person name="Lu D."/>
            <person name="Skrede I."/>
            <person name="Drula E."/>
            <person name="Henrissat B."/>
            <person name="Morin E."/>
            <person name="Kohler A."/>
            <person name="Barry K."/>
            <person name="LaButti K."/>
            <person name="Morin E."/>
            <person name="Salamov A."/>
            <person name="Lipzen A."/>
            <person name="Mereny Z."/>
            <person name="Hegedus B."/>
            <person name="Baldrian P."/>
            <person name="Stursova M."/>
            <person name="Weitz H."/>
            <person name="Taylor A."/>
            <person name="Grigoriev I.V."/>
            <person name="Nagy L.G."/>
            <person name="Martin F."/>
            <person name="Kauserud H."/>
        </authorList>
    </citation>
    <scope>NUCLEOTIDE SEQUENCE</scope>
    <source>
        <strain evidence="1">CBHHK067</strain>
    </source>
</reference>
<dbReference type="EMBL" id="JARKIE010000006">
    <property type="protein sequence ID" value="KAJ7706801.1"/>
    <property type="molecule type" value="Genomic_DNA"/>
</dbReference>
<organism evidence="1 2">
    <name type="scientific">Mycena rosella</name>
    <name type="common">Pink bonnet</name>
    <name type="synonym">Agaricus rosellus</name>
    <dbReference type="NCBI Taxonomy" id="1033263"/>
    <lineage>
        <taxon>Eukaryota</taxon>
        <taxon>Fungi</taxon>
        <taxon>Dikarya</taxon>
        <taxon>Basidiomycota</taxon>
        <taxon>Agaricomycotina</taxon>
        <taxon>Agaricomycetes</taxon>
        <taxon>Agaricomycetidae</taxon>
        <taxon>Agaricales</taxon>
        <taxon>Marasmiineae</taxon>
        <taxon>Mycenaceae</taxon>
        <taxon>Mycena</taxon>
    </lineage>
</organism>
<sequence>MASEKQYSLTGAAIGATYSARRALPAITRTCPRHRRRSPLAHHFCHVRSIKLGIPVACRPSCRWRRLMPHHQAGVQADVAVLSSQQLPKRPTRMSPPLRQSSISHRVIYPAISPSALGAEAP</sequence>
<dbReference type="AlphaFoldDB" id="A0AAD7M9H3"/>
<name>A0AAD7M9H3_MYCRO</name>
<dbReference type="Proteomes" id="UP001221757">
    <property type="component" value="Unassembled WGS sequence"/>
</dbReference>
<keyword evidence="2" id="KW-1185">Reference proteome</keyword>
<proteinExistence type="predicted"/>
<evidence type="ECO:0000313" key="1">
    <source>
        <dbReference type="EMBL" id="KAJ7706801.1"/>
    </source>
</evidence>
<accession>A0AAD7M9H3</accession>
<evidence type="ECO:0000313" key="2">
    <source>
        <dbReference type="Proteomes" id="UP001221757"/>
    </source>
</evidence>
<protein>
    <submittedName>
        <fullName evidence="1">Uncharacterized protein</fullName>
    </submittedName>
</protein>
<gene>
    <name evidence="1" type="ORF">B0H17DRAFT_1125631</name>
</gene>